<reference evidence="3 4" key="1">
    <citation type="submission" date="2024-05" db="EMBL/GenBank/DDBJ databases">
        <title>Long read based assembly of the Candida bracarensis genome reveals expanded adhesin content.</title>
        <authorList>
            <person name="Marcet-Houben M."/>
            <person name="Ksiezopolska E."/>
            <person name="Gabaldon T."/>
        </authorList>
    </citation>
    <scope>NUCLEOTIDE SEQUENCE [LARGE SCALE GENOMIC DNA]</scope>
    <source>
        <strain evidence="3 4">CBM6</strain>
    </source>
</reference>
<dbReference type="SUPFAM" id="SSF54495">
    <property type="entry name" value="UBC-like"/>
    <property type="match status" value="1"/>
</dbReference>
<comment type="caution">
    <text evidence="3">The sequence shown here is derived from an EMBL/GenBank/DDBJ whole genome shotgun (WGS) entry which is preliminary data.</text>
</comment>
<name>A0ABR4NT37_9SACH</name>
<dbReference type="SMART" id="SM00591">
    <property type="entry name" value="RWD"/>
    <property type="match status" value="1"/>
</dbReference>
<accession>A0ABR4NT37</accession>
<evidence type="ECO:0000256" key="1">
    <source>
        <dbReference type="SAM" id="MobiDB-lite"/>
    </source>
</evidence>
<proteinExistence type="predicted"/>
<gene>
    <name evidence="3" type="ORF">RNJ44_00162</name>
</gene>
<dbReference type="PANTHER" id="PTHR12292">
    <property type="entry name" value="RWD DOMAIN-CONTAINING PROTEIN"/>
    <property type="match status" value="1"/>
</dbReference>
<dbReference type="PROSITE" id="PS50908">
    <property type="entry name" value="RWD"/>
    <property type="match status" value="1"/>
</dbReference>
<organism evidence="3 4">
    <name type="scientific">Nakaseomyces bracarensis</name>
    <dbReference type="NCBI Taxonomy" id="273131"/>
    <lineage>
        <taxon>Eukaryota</taxon>
        <taxon>Fungi</taxon>
        <taxon>Dikarya</taxon>
        <taxon>Ascomycota</taxon>
        <taxon>Saccharomycotina</taxon>
        <taxon>Saccharomycetes</taxon>
        <taxon>Saccharomycetales</taxon>
        <taxon>Saccharomycetaceae</taxon>
        <taxon>Nakaseomyces</taxon>
    </lineage>
</organism>
<dbReference type="InterPro" id="IPR006575">
    <property type="entry name" value="RWD_dom"/>
</dbReference>
<feature type="region of interest" description="Disordered" evidence="1">
    <location>
        <begin position="221"/>
        <end position="240"/>
    </location>
</feature>
<dbReference type="Proteomes" id="UP001623330">
    <property type="component" value="Unassembled WGS sequence"/>
</dbReference>
<sequence>MDYKEEQAQELEVLESIYPDELRMIRETYPGIKFEVELKLELQELIEDTVGHLSKNHTLHVTFELPETYPDENPLISIDAEETAQGYGDDSGDEEDEEEDEQQYDEHGNRLMSRYENIPDTISLVEYAQGGTLVREIEEQIETDMLNGMQMCFALISSIKEKAEQHFVEELTIKQQQHEKELQAREKEEQAKFHGTKVTRESFLAWRETFRKELNLDKRDEQRRMEAHHGRLTGRQMFEQGVEGTLDDIDETDLDETTDKLKNL</sequence>
<feature type="compositionally biased region" description="Acidic residues" evidence="1">
    <location>
        <begin position="90"/>
        <end position="103"/>
    </location>
</feature>
<dbReference type="InterPro" id="IPR040213">
    <property type="entry name" value="GIR2-like"/>
</dbReference>
<evidence type="ECO:0000259" key="2">
    <source>
        <dbReference type="PROSITE" id="PS50908"/>
    </source>
</evidence>
<feature type="compositionally biased region" description="Acidic residues" evidence="1">
    <location>
        <begin position="245"/>
        <end position="256"/>
    </location>
</feature>
<keyword evidence="4" id="KW-1185">Reference proteome</keyword>
<feature type="domain" description="RWD" evidence="2">
    <location>
        <begin position="9"/>
        <end position="166"/>
    </location>
</feature>
<dbReference type="InterPro" id="IPR016135">
    <property type="entry name" value="UBQ-conjugating_enzyme/RWD"/>
</dbReference>
<dbReference type="Gene3D" id="3.10.110.10">
    <property type="entry name" value="Ubiquitin Conjugating Enzyme"/>
    <property type="match status" value="1"/>
</dbReference>
<evidence type="ECO:0000313" key="4">
    <source>
        <dbReference type="Proteomes" id="UP001623330"/>
    </source>
</evidence>
<protein>
    <submittedName>
        <fullName evidence="3">Protein GIR2</fullName>
    </submittedName>
</protein>
<dbReference type="EMBL" id="JBEVYD010000006">
    <property type="protein sequence ID" value="KAL3231627.1"/>
    <property type="molecule type" value="Genomic_DNA"/>
</dbReference>
<evidence type="ECO:0000313" key="3">
    <source>
        <dbReference type="EMBL" id="KAL3231627.1"/>
    </source>
</evidence>
<feature type="region of interest" description="Disordered" evidence="1">
    <location>
        <begin position="245"/>
        <end position="264"/>
    </location>
</feature>
<dbReference type="Pfam" id="PF05773">
    <property type="entry name" value="RWD"/>
    <property type="match status" value="1"/>
</dbReference>
<feature type="region of interest" description="Disordered" evidence="1">
    <location>
        <begin position="84"/>
        <end position="106"/>
    </location>
</feature>
<dbReference type="CDD" id="cd23824">
    <property type="entry name" value="RWD_ScGIR2-like"/>
    <property type="match status" value="1"/>
</dbReference>